<dbReference type="InterPro" id="IPR029068">
    <property type="entry name" value="Glyas_Bleomycin-R_OHBP_Dase"/>
</dbReference>
<feature type="domain" description="VOC" evidence="1">
    <location>
        <begin position="5"/>
        <end position="126"/>
    </location>
</feature>
<organism evidence="2 3">
    <name type="scientific">Streptomyces goshikiensis</name>
    <dbReference type="NCBI Taxonomy" id="1942"/>
    <lineage>
        <taxon>Bacteria</taxon>
        <taxon>Bacillati</taxon>
        <taxon>Actinomycetota</taxon>
        <taxon>Actinomycetes</taxon>
        <taxon>Kitasatosporales</taxon>
        <taxon>Streptomycetaceae</taxon>
        <taxon>Streptomyces</taxon>
    </lineage>
</organism>
<name>A0ABZ1RGD4_9ACTN</name>
<dbReference type="RefSeq" id="WP_328775631.1">
    <property type="nucleotide sequence ID" value="NZ_CP108057.1"/>
</dbReference>
<proteinExistence type="predicted"/>
<dbReference type="Proteomes" id="UP001432075">
    <property type="component" value="Chromosome"/>
</dbReference>
<gene>
    <name evidence="2" type="ORF">OHU17_08395</name>
</gene>
<dbReference type="PROSITE" id="PS51819">
    <property type="entry name" value="VOC"/>
    <property type="match status" value="1"/>
</dbReference>
<reference evidence="2" key="1">
    <citation type="submission" date="2022-10" db="EMBL/GenBank/DDBJ databases">
        <title>The complete genomes of actinobacterial strains from the NBC collection.</title>
        <authorList>
            <person name="Joergensen T.S."/>
            <person name="Alvarez Arevalo M."/>
            <person name="Sterndorff E.B."/>
            <person name="Faurdal D."/>
            <person name="Vuksanovic O."/>
            <person name="Mourched A.-S."/>
            <person name="Charusanti P."/>
            <person name="Shaw S."/>
            <person name="Blin K."/>
            <person name="Weber T."/>
        </authorList>
    </citation>
    <scope>NUCLEOTIDE SEQUENCE</scope>
    <source>
        <strain evidence="2">NBC_00283</strain>
    </source>
</reference>
<dbReference type="Gene3D" id="3.10.180.10">
    <property type="entry name" value="2,3-Dihydroxybiphenyl 1,2-Dioxygenase, domain 1"/>
    <property type="match status" value="1"/>
</dbReference>
<protein>
    <submittedName>
        <fullName evidence="2">VOC family protein</fullName>
    </submittedName>
</protein>
<dbReference type="InterPro" id="IPR037523">
    <property type="entry name" value="VOC_core"/>
</dbReference>
<dbReference type="InterPro" id="IPR004360">
    <property type="entry name" value="Glyas_Fos-R_dOase_dom"/>
</dbReference>
<dbReference type="SUPFAM" id="SSF54593">
    <property type="entry name" value="Glyoxalase/Bleomycin resistance protein/Dihydroxybiphenyl dioxygenase"/>
    <property type="match status" value="1"/>
</dbReference>
<sequence length="129" mass="13690">MLGASKAFGSYSVDSIGAAKEFYGQTLGLDVAVDETMGILAVHLAGGHDVMLYPKDDHRPAEFTVLNFTVDDIDEAVDALAARGVSFEVYDGFDQDAKGIARDARTGPSIAWFKDPAGNILSVLHESPA</sequence>
<dbReference type="EMBL" id="CP108057">
    <property type="protein sequence ID" value="WUO45852.1"/>
    <property type="molecule type" value="Genomic_DNA"/>
</dbReference>
<accession>A0ABZ1RGD4</accession>
<evidence type="ECO:0000313" key="3">
    <source>
        <dbReference type="Proteomes" id="UP001432075"/>
    </source>
</evidence>
<evidence type="ECO:0000313" key="2">
    <source>
        <dbReference type="EMBL" id="WUO45852.1"/>
    </source>
</evidence>
<dbReference type="Pfam" id="PF00903">
    <property type="entry name" value="Glyoxalase"/>
    <property type="match status" value="1"/>
</dbReference>
<keyword evidence="3" id="KW-1185">Reference proteome</keyword>
<evidence type="ECO:0000259" key="1">
    <source>
        <dbReference type="PROSITE" id="PS51819"/>
    </source>
</evidence>